<dbReference type="InterPro" id="IPR036576">
    <property type="entry name" value="WRKY_dom_sf"/>
</dbReference>
<keyword evidence="2" id="KW-0805">Transcription regulation</keyword>
<evidence type="ECO:0000259" key="7">
    <source>
        <dbReference type="PROSITE" id="PS50811"/>
    </source>
</evidence>
<dbReference type="PANTHER" id="PTHR31429:SF76">
    <property type="entry name" value="WRKY FAMILY TRANSCRIPTION FACTOR-RELATED"/>
    <property type="match status" value="1"/>
</dbReference>
<dbReference type="OrthoDB" id="1879341at2759"/>
<evidence type="ECO:0000256" key="5">
    <source>
        <dbReference type="ARBA" id="ARBA00023242"/>
    </source>
</evidence>
<dbReference type="PROSITE" id="PS50811">
    <property type="entry name" value="WRKY"/>
    <property type="match status" value="1"/>
</dbReference>
<keyword evidence="4" id="KW-0804">Transcription</keyword>
<keyword evidence="3" id="KW-0238">DNA-binding</keyword>
<evidence type="ECO:0000256" key="1">
    <source>
        <dbReference type="ARBA" id="ARBA00004123"/>
    </source>
</evidence>
<dbReference type="SMART" id="SM00774">
    <property type="entry name" value="WRKY"/>
    <property type="match status" value="1"/>
</dbReference>
<gene>
    <name evidence="8" type="ORF">PHJA_000290100</name>
</gene>
<comment type="subcellular location">
    <subcellularLocation>
        <location evidence="1">Nucleus</location>
    </subcellularLocation>
</comment>
<dbReference type="GO" id="GO:0005634">
    <property type="term" value="C:nucleus"/>
    <property type="evidence" value="ECO:0007669"/>
    <property type="project" value="UniProtKB-SubCell"/>
</dbReference>
<evidence type="ECO:0000256" key="6">
    <source>
        <dbReference type="SAM" id="MobiDB-lite"/>
    </source>
</evidence>
<comment type="caution">
    <text evidence="8">The sequence shown here is derived from an EMBL/GenBank/DDBJ whole genome shotgun (WGS) entry which is preliminary data.</text>
</comment>
<proteinExistence type="predicted"/>
<dbReference type="Pfam" id="PF03106">
    <property type="entry name" value="WRKY"/>
    <property type="match status" value="1"/>
</dbReference>
<evidence type="ECO:0000313" key="9">
    <source>
        <dbReference type="Proteomes" id="UP000653305"/>
    </source>
</evidence>
<keyword evidence="9" id="KW-1185">Reference proteome</keyword>
<reference evidence="8" key="1">
    <citation type="submission" date="2020-07" db="EMBL/GenBank/DDBJ databases">
        <title>Ethylene signaling mediates host invasion by parasitic plants.</title>
        <authorList>
            <person name="Yoshida S."/>
        </authorList>
    </citation>
    <scope>NUCLEOTIDE SEQUENCE</scope>
    <source>
        <strain evidence="8">Okayama</strain>
    </source>
</reference>
<dbReference type="GO" id="GO:0043565">
    <property type="term" value="F:sequence-specific DNA binding"/>
    <property type="evidence" value="ECO:0007669"/>
    <property type="project" value="InterPro"/>
</dbReference>
<feature type="non-terminal residue" evidence="8">
    <location>
        <position position="315"/>
    </location>
</feature>
<dbReference type="Gene3D" id="2.20.25.80">
    <property type="entry name" value="WRKY domain"/>
    <property type="match status" value="1"/>
</dbReference>
<dbReference type="PANTHER" id="PTHR31429">
    <property type="entry name" value="WRKY TRANSCRIPTION FACTOR 36-RELATED"/>
    <property type="match status" value="1"/>
</dbReference>
<accession>A0A830B8T7</accession>
<sequence>FEFDRHNHYKKNQNFRGIFPSKISKNPSVLVKPREIPREKFPRKNPPRKSVSREINPSFSFHNDDDDDDDQLIQELSRIKSENKKLSDILTIVSRNYNNLMMQRHCEDHEPSKTKKRKADENENLDNFIGFDGKCSPGTTQVIKSNVSRVHVRMDPSDTSPVVKDGYQWRKYGQKVTRDNPSPRAYYKCSFAPTCPVKKKVQRSVDDPTILVATYEGRHHHHHDRVDISAVSPPGMAEITSPSQIQNYDVGEIERLLVERMASSLTKNRGFTAALTAAITDRILNEVVASEHGNDDDNNNNNNNNNVSNSRAFSM</sequence>
<evidence type="ECO:0000256" key="3">
    <source>
        <dbReference type="ARBA" id="ARBA00023125"/>
    </source>
</evidence>
<name>A0A830B8T7_9LAMI</name>
<dbReference type="GO" id="GO:0003700">
    <property type="term" value="F:DNA-binding transcription factor activity"/>
    <property type="evidence" value="ECO:0007669"/>
    <property type="project" value="InterPro"/>
</dbReference>
<dbReference type="Proteomes" id="UP000653305">
    <property type="component" value="Unassembled WGS sequence"/>
</dbReference>
<dbReference type="SUPFAM" id="SSF118290">
    <property type="entry name" value="WRKY DNA-binding domain"/>
    <property type="match status" value="1"/>
</dbReference>
<organism evidence="8 9">
    <name type="scientific">Phtheirospermum japonicum</name>
    <dbReference type="NCBI Taxonomy" id="374723"/>
    <lineage>
        <taxon>Eukaryota</taxon>
        <taxon>Viridiplantae</taxon>
        <taxon>Streptophyta</taxon>
        <taxon>Embryophyta</taxon>
        <taxon>Tracheophyta</taxon>
        <taxon>Spermatophyta</taxon>
        <taxon>Magnoliopsida</taxon>
        <taxon>eudicotyledons</taxon>
        <taxon>Gunneridae</taxon>
        <taxon>Pentapetalae</taxon>
        <taxon>asterids</taxon>
        <taxon>lamiids</taxon>
        <taxon>Lamiales</taxon>
        <taxon>Orobanchaceae</taxon>
        <taxon>Orobanchaceae incertae sedis</taxon>
        <taxon>Phtheirospermum</taxon>
    </lineage>
</organism>
<feature type="region of interest" description="Disordered" evidence="6">
    <location>
        <begin position="291"/>
        <end position="315"/>
    </location>
</feature>
<dbReference type="InterPro" id="IPR003657">
    <property type="entry name" value="WRKY_dom"/>
</dbReference>
<evidence type="ECO:0000313" key="8">
    <source>
        <dbReference type="EMBL" id="GFP81468.1"/>
    </source>
</evidence>
<feature type="domain" description="WRKY" evidence="7">
    <location>
        <begin position="158"/>
        <end position="224"/>
    </location>
</feature>
<protein>
    <submittedName>
        <fullName evidence="8">Probable WRKY transcription factor 40</fullName>
    </submittedName>
</protein>
<dbReference type="AlphaFoldDB" id="A0A830B8T7"/>
<feature type="region of interest" description="Disordered" evidence="6">
    <location>
        <begin position="33"/>
        <end position="67"/>
    </location>
</feature>
<keyword evidence="5" id="KW-0539">Nucleus</keyword>
<evidence type="ECO:0000256" key="2">
    <source>
        <dbReference type="ARBA" id="ARBA00023015"/>
    </source>
</evidence>
<feature type="compositionally biased region" description="Basic and acidic residues" evidence="6">
    <location>
        <begin position="33"/>
        <end position="42"/>
    </location>
</feature>
<dbReference type="InterPro" id="IPR044810">
    <property type="entry name" value="WRKY_plant"/>
</dbReference>
<dbReference type="EMBL" id="BMAC01000030">
    <property type="protein sequence ID" value="GFP81468.1"/>
    <property type="molecule type" value="Genomic_DNA"/>
</dbReference>
<evidence type="ECO:0000256" key="4">
    <source>
        <dbReference type="ARBA" id="ARBA00023163"/>
    </source>
</evidence>